<comment type="caution">
    <text evidence="3">The sequence shown here is derived from an EMBL/GenBank/DDBJ whole genome shotgun (WGS) entry which is preliminary data.</text>
</comment>
<evidence type="ECO:0000313" key="4">
    <source>
        <dbReference type="Proteomes" id="UP001221142"/>
    </source>
</evidence>
<feature type="transmembrane region" description="Helical" evidence="2">
    <location>
        <begin position="152"/>
        <end position="173"/>
    </location>
</feature>
<name>A0AAD7FC93_9AGAR</name>
<dbReference type="EMBL" id="JARKIF010000024">
    <property type="protein sequence ID" value="KAJ7615322.1"/>
    <property type="molecule type" value="Genomic_DNA"/>
</dbReference>
<feature type="transmembrane region" description="Helical" evidence="2">
    <location>
        <begin position="204"/>
        <end position="229"/>
    </location>
</feature>
<evidence type="ECO:0000256" key="1">
    <source>
        <dbReference type="SAM" id="MobiDB-lite"/>
    </source>
</evidence>
<keyword evidence="2" id="KW-0472">Membrane</keyword>
<feature type="transmembrane region" description="Helical" evidence="2">
    <location>
        <begin position="249"/>
        <end position="274"/>
    </location>
</feature>
<dbReference type="AlphaFoldDB" id="A0AAD7FC93"/>
<feature type="transmembrane region" description="Helical" evidence="2">
    <location>
        <begin position="122"/>
        <end position="146"/>
    </location>
</feature>
<keyword evidence="4" id="KW-1185">Reference proteome</keyword>
<feature type="transmembrane region" description="Helical" evidence="2">
    <location>
        <begin position="69"/>
        <end position="87"/>
    </location>
</feature>
<protein>
    <submittedName>
        <fullName evidence="3">Uncharacterized protein</fullName>
    </submittedName>
</protein>
<feature type="transmembrane region" description="Helical" evidence="2">
    <location>
        <begin position="34"/>
        <end position="57"/>
    </location>
</feature>
<evidence type="ECO:0000256" key="2">
    <source>
        <dbReference type="SAM" id="Phobius"/>
    </source>
</evidence>
<gene>
    <name evidence="3" type="ORF">FB45DRAFT_1107869</name>
</gene>
<keyword evidence="2" id="KW-0812">Transmembrane</keyword>
<reference evidence="3" key="1">
    <citation type="submission" date="2023-03" db="EMBL/GenBank/DDBJ databases">
        <title>Massive genome expansion in bonnet fungi (Mycena s.s.) driven by repeated elements and novel gene families across ecological guilds.</title>
        <authorList>
            <consortium name="Lawrence Berkeley National Laboratory"/>
            <person name="Harder C.B."/>
            <person name="Miyauchi S."/>
            <person name="Viragh M."/>
            <person name="Kuo A."/>
            <person name="Thoen E."/>
            <person name="Andreopoulos B."/>
            <person name="Lu D."/>
            <person name="Skrede I."/>
            <person name="Drula E."/>
            <person name="Henrissat B."/>
            <person name="Morin E."/>
            <person name="Kohler A."/>
            <person name="Barry K."/>
            <person name="LaButti K."/>
            <person name="Morin E."/>
            <person name="Salamov A."/>
            <person name="Lipzen A."/>
            <person name="Mereny Z."/>
            <person name="Hegedus B."/>
            <person name="Baldrian P."/>
            <person name="Stursova M."/>
            <person name="Weitz H."/>
            <person name="Taylor A."/>
            <person name="Grigoriev I.V."/>
            <person name="Nagy L.G."/>
            <person name="Martin F."/>
            <person name="Kauserud H."/>
        </authorList>
    </citation>
    <scope>NUCLEOTIDE SEQUENCE</scope>
    <source>
        <strain evidence="3">9284</strain>
    </source>
</reference>
<keyword evidence="2" id="KW-1133">Transmembrane helix</keyword>
<accession>A0AAD7FC93</accession>
<evidence type="ECO:0000313" key="3">
    <source>
        <dbReference type="EMBL" id="KAJ7615322.1"/>
    </source>
</evidence>
<sequence length="370" mass="39689">MSSTLPPPLPTMTSSANISMAAATALTVNVQMGFYLMAVEMLFYGGYVVLFGFYANILYQKGGLRPQRFLHIATIILFVLSTAHFALLLSSSAIYNHANIAVLAGLPLDLRDKKIGGKITEAAIGIYVTSNVIADSIFIFRCYAIWGFRRSVVAFPILCTIAVAGVGYANVIASSFKGLGATSGGPNNFLSSLTFGSENISSGFFIISILISLGTTLLLMFLSAGRIWYLARSASGLLGPKMTGTYYTIGAMILESGAVYAAGVLLVVILCIFYSNTQLWTGAICAQLVGIAPTIIAVRVGLGYSVDNVDSFIVMAHGQPPNVHGSRPRRQQQRPERQSSFRRLAQSFEGRVLHLRSESSYNEKSTSGAV</sequence>
<proteinExistence type="predicted"/>
<feature type="region of interest" description="Disordered" evidence="1">
    <location>
        <begin position="319"/>
        <end position="340"/>
    </location>
</feature>
<dbReference type="Proteomes" id="UP001221142">
    <property type="component" value="Unassembled WGS sequence"/>
</dbReference>
<organism evidence="3 4">
    <name type="scientific">Roridomyces roridus</name>
    <dbReference type="NCBI Taxonomy" id="1738132"/>
    <lineage>
        <taxon>Eukaryota</taxon>
        <taxon>Fungi</taxon>
        <taxon>Dikarya</taxon>
        <taxon>Basidiomycota</taxon>
        <taxon>Agaricomycotina</taxon>
        <taxon>Agaricomycetes</taxon>
        <taxon>Agaricomycetidae</taxon>
        <taxon>Agaricales</taxon>
        <taxon>Marasmiineae</taxon>
        <taxon>Mycenaceae</taxon>
        <taxon>Roridomyces</taxon>
    </lineage>
</organism>